<evidence type="ECO:0000313" key="2">
    <source>
        <dbReference type="EMBL" id="SHL24866.1"/>
    </source>
</evidence>
<dbReference type="AlphaFoldDB" id="A0A1M6Z2Z8"/>
<sequence>MSSTAVWVIALVAVWLTWVVLTAAARMRRLDRLHRRLDAARAALDAALVRRVEVARRAGIDAPMPAGSWAAREAAANALGWALAELDRTTLPPELRYELADAEQMLALARRVHNDAVRDTLGLRSQRLVRWLHLAGRAPLPRYFEIADPEHSEAELGAIRMTPVGAPERT</sequence>
<evidence type="ECO:0000256" key="1">
    <source>
        <dbReference type="SAM" id="Phobius"/>
    </source>
</evidence>
<feature type="transmembrane region" description="Helical" evidence="1">
    <location>
        <begin position="6"/>
        <end position="25"/>
    </location>
</feature>
<dbReference type="EMBL" id="FRAP01000022">
    <property type="protein sequence ID" value="SHL24866.1"/>
    <property type="molecule type" value="Genomic_DNA"/>
</dbReference>
<keyword evidence="1" id="KW-1133">Transmembrane helix</keyword>
<organism evidence="2 3">
    <name type="scientific">Pseudonocardia thermophila</name>
    <dbReference type="NCBI Taxonomy" id="1848"/>
    <lineage>
        <taxon>Bacteria</taxon>
        <taxon>Bacillati</taxon>
        <taxon>Actinomycetota</taxon>
        <taxon>Actinomycetes</taxon>
        <taxon>Pseudonocardiales</taxon>
        <taxon>Pseudonocardiaceae</taxon>
        <taxon>Pseudonocardia</taxon>
    </lineage>
</organism>
<keyword evidence="1" id="KW-0812">Transmembrane</keyword>
<name>A0A1M6Z2Z8_PSETH</name>
<reference evidence="2 3" key="1">
    <citation type="submission" date="2016-11" db="EMBL/GenBank/DDBJ databases">
        <authorList>
            <person name="Jaros S."/>
            <person name="Januszkiewicz K."/>
            <person name="Wedrychowicz H."/>
        </authorList>
    </citation>
    <scope>NUCLEOTIDE SEQUENCE [LARGE SCALE GENOMIC DNA]</scope>
    <source>
        <strain evidence="2 3">DSM 43832</strain>
    </source>
</reference>
<dbReference type="Proteomes" id="UP000184363">
    <property type="component" value="Unassembled WGS sequence"/>
</dbReference>
<proteinExistence type="predicted"/>
<evidence type="ECO:0008006" key="4">
    <source>
        <dbReference type="Google" id="ProtNLM"/>
    </source>
</evidence>
<evidence type="ECO:0000313" key="3">
    <source>
        <dbReference type="Proteomes" id="UP000184363"/>
    </source>
</evidence>
<keyword evidence="1" id="KW-0472">Membrane</keyword>
<gene>
    <name evidence="2" type="ORF">SAMN05443637_12256</name>
</gene>
<keyword evidence="3" id="KW-1185">Reference proteome</keyword>
<accession>A0A1M6Z2Z8</accession>
<dbReference type="RefSeq" id="WP_073459683.1">
    <property type="nucleotide sequence ID" value="NZ_CALGVN010000007.1"/>
</dbReference>
<protein>
    <recommendedName>
        <fullName evidence="4">LemA family protein</fullName>
    </recommendedName>
</protein>
<dbReference type="STRING" id="1848.SAMN05443637_12256"/>